<comment type="subunit">
    <text evidence="2">Interacts transiently with the RNA polymerase catalytic core formed by RpoA, RpoB, RpoC and RpoZ (2 alpha, 1 beta, 1 beta' and 1 omega subunit) to form the RNA polymerase holoenzyme that can initiate transcription.</text>
</comment>
<dbReference type="Pfam" id="PF08281">
    <property type="entry name" value="Sigma70_r4_2"/>
    <property type="match status" value="1"/>
</dbReference>
<keyword evidence="3" id="KW-0805">Transcription regulation</keyword>
<feature type="domain" description="RNA polymerase sigma factor 70 region 4 type 2" evidence="7">
    <location>
        <begin position="132"/>
        <end position="182"/>
    </location>
</feature>
<accession>A0A6I4W9D2</accession>
<dbReference type="InterPro" id="IPR013249">
    <property type="entry name" value="RNA_pol_sigma70_r4_t2"/>
</dbReference>
<dbReference type="NCBIfam" id="TIGR02937">
    <property type="entry name" value="sigma70-ECF"/>
    <property type="match status" value="1"/>
</dbReference>
<dbReference type="InterPro" id="IPR032710">
    <property type="entry name" value="NTF2-like_dom_sf"/>
</dbReference>
<keyword evidence="4" id="KW-0731">Sigma factor</keyword>
<evidence type="ECO:0000256" key="5">
    <source>
        <dbReference type="ARBA" id="ARBA00023163"/>
    </source>
</evidence>
<dbReference type="InterPro" id="IPR014284">
    <property type="entry name" value="RNA_pol_sigma-70_dom"/>
</dbReference>
<dbReference type="AlphaFoldDB" id="A0A6I4W9D2"/>
<evidence type="ECO:0000259" key="6">
    <source>
        <dbReference type="Pfam" id="PF04542"/>
    </source>
</evidence>
<dbReference type="EMBL" id="WUTW01000003">
    <property type="protein sequence ID" value="MXQ65783.1"/>
    <property type="molecule type" value="Genomic_DNA"/>
</dbReference>
<evidence type="ECO:0000256" key="4">
    <source>
        <dbReference type="ARBA" id="ARBA00023082"/>
    </source>
</evidence>
<dbReference type="Proteomes" id="UP000431901">
    <property type="component" value="Unassembled WGS sequence"/>
</dbReference>
<protein>
    <submittedName>
        <fullName evidence="8">Sigma-70 family RNA polymerase sigma factor</fullName>
    </submittedName>
</protein>
<feature type="domain" description="RNA polymerase sigma-70 region 2" evidence="6">
    <location>
        <begin position="38"/>
        <end position="100"/>
    </location>
</feature>
<dbReference type="InterPro" id="IPR036388">
    <property type="entry name" value="WH-like_DNA-bd_sf"/>
</dbReference>
<keyword evidence="5" id="KW-0804">Transcription</keyword>
<proteinExistence type="inferred from homology"/>
<dbReference type="SUPFAM" id="SSF54427">
    <property type="entry name" value="NTF2-like"/>
    <property type="match status" value="1"/>
</dbReference>
<dbReference type="SUPFAM" id="SSF88946">
    <property type="entry name" value="Sigma2 domain of RNA polymerase sigma factors"/>
    <property type="match status" value="1"/>
</dbReference>
<organism evidence="8 9">
    <name type="scientific">Actinomadura rayongensis</name>
    <dbReference type="NCBI Taxonomy" id="1429076"/>
    <lineage>
        <taxon>Bacteria</taxon>
        <taxon>Bacillati</taxon>
        <taxon>Actinomycetota</taxon>
        <taxon>Actinomycetes</taxon>
        <taxon>Streptosporangiales</taxon>
        <taxon>Thermomonosporaceae</taxon>
        <taxon>Actinomadura</taxon>
    </lineage>
</organism>
<evidence type="ECO:0000256" key="3">
    <source>
        <dbReference type="ARBA" id="ARBA00023015"/>
    </source>
</evidence>
<dbReference type="GO" id="GO:0006352">
    <property type="term" value="P:DNA-templated transcription initiation"/>
    <property type="evidence" value="ECO:0007669"/>
    <property type="project" value="InterPro"/>
</dbReference>
<dbReference type="Pfam" id="PF04542">
    <property type="entry name" value="Sigma70_r2"/>
    <property type="match status" value="1"/>
</dbReference>
<dbReference type="GO" id="GO:0016987">
    <property type="term" value="F:sigma factor activity"/>
    <property type="evidence" value="ECO:0007669"/>
    <property type="project" value="UniProtKB-KW"/>
</dbReference>
<gene>
    <name evidence="8" type="ORF">GQ466_17305</name>
</gene>
<comment type="similarity">
    <text evidence="1">Belongs to the sigma-70 factor family. ECF subfamily.</text>
</comment>
<dbReference type="OrthoDB" id="3211555at2"/>
<dbReference type="SUPFAM" id="SSF88659">
    <property type="entry name" value="Sigma3 and sigma4 domains of RNA polymerase sigma factors"/>
    <property type="match status" value="1"/>
</dbReference>
<dbReference type="NCBIfam" id="NF007214">
    <property type="entry name" value="PRK09636.1"/>
    <property type="match status" value="1"/>
</dbReference>
<dbReference type="InterPro" id="IPR013325">
    <property type="entry name" value="RNA_pol_sigma_r2"/>
</dbReference>
<dbReference type="InterPro" id="IPR007627">
    <property type="entry name" value="RNA_pol_sigma70_r2"/>
</dbReference>
<sequence length="333" mass="36711">MRSLLVSCGKWSVPAVRPPRSAVRRRARDAGRVDGFVEHRERLVGVAYRVLGRVADAEDVVQDAYLRWAAADRGDVEDPEAFLVRVTTRLAIDRLRRARARREVYPGEWLPEPVLTEDLAERVVRDESVTLAVLVVLESLSPLERAVFVLRDVFGESYGAIAEMIGRREPAVRQLAARARAHVREAKPRYEVDRERWREVSDRFFLACATGGVDELLATLAPDVRLTGDGGGLMPNARRVVRGPERTARLLRGILHGAGRDHFLDRLGADADDVGVAFVQANGLPGVVLTLNGRPVAFLQPFVADGLVRDVYVITNPEKMAGLVPGGVAPIRA</sequence>
<evidence type="ECO:0000259" key="7">
    <source>
        <dbReference type="Pfam" id="PF08281"/>
    </source>
</evidence>
<evidence type="ECO:0000256" key="2">
    <source>
        <dbReference type="ARBA" id="ARBA00011344"/>
    </source>
</evidence>
<keyword evidence="9" id="KW-1185">Reference proteome</keyword>
<evidence type="ECO:0000313" key="8">
    <source>
        <dbReference type="EMBL" id="MXQ65783.1"/>
    </source>
</evidence>
<dbReference type="PANTHER" id="PTHR30173">
    <property type="entry name" value="SIGMA 19 FACTOR"/>
    <property type="match status" value="1"/>
</dbReference>
<dbReference type="InterPro" id="IPR052704">
    <property type="entry name" value="ECF_Sigma-70_Domain"/>
</dbReference>
<dbReference type="PANTHER" id="PTHR30173:SF36">
    <property type="entry name" value="ECF RNA POLYMERASE SIGMA FACTOR SIGJ"/>
    <property type="match status" value="1"/>
</dbReference>
<dbReference type="GO" id="GO:0003677">
    <property type="term" value="F:DNA binding"/>
    <property type="evidence" value="ECO:0007669"/>
    <property type="project" value="InterPro"/>
</dbReference>
<dbReference type="Gene3D" id="3.10.450.50">
    <property type="match status" value="1"/>
</dbReference>
<dbReference type="Gene3D" id="1.10.10.10">
    <property type="entry name" value="Winged helix-like DNA-binding domain superfamily/Winged helix DNA-binding domain"/>
    <property type="match status" value="1"/>
</dbReference>
<evidence type="ECO:0000256" key="1">
    <source>
        <dbReference type="ARBA" id="ARBA00010641"/>
    </source>
</evidence>
<dbReference type="Gene3D" id="1.10.1740.10">
    <property type="match status" value="1"/>
</dbReference>
<dbReference type="InterPro" id="IPR013324">
    <property type="entry name" value="RNA_pol_sigma_r3/r4-like"/>
</dbReference>
<evidence type="ECO:0000313" key="9">
    <source>
        <dbReference type="Proteomes" id="UP000431901"/>
    </source>
</evidence>
<name>A0A6I4W9D2_9ACTN</name>
<comment type="caution">
    <text evidence="8">The sequence shown here is derived from an EMBL/GenBank/DDBJ whole genome shotgun (WGS) entry which is preliminary data.</text>
</comment>
<reference evidence="8 9" key="1">
    <citation type="submission" date="2019-12" db="EMBL/GenBank/DDBJ databases">
        <title>Nocardia macrotermitis sp. nov. and Nocardia aurantia sp. nov., isolated from the gut of the fungus growing-termite Macrotermes natalensis.</title>
        <authorList>
            <person name="Christine B."/>
            <person name="Rene B."/>
        </authorList>
    </citation>
    <scope>NUCLEOTIDE SEQUENCE [LARGE SCALE GENOMIC DNA]</scope>
    <source>
        <strain evidence="8 9">DSM 102126</strain>
    </source>
</reference>